<feature type="binding site" evidence="12">
    <location>
        <position position="244"/>
    </location>
    <ligand>
        <name>[4Fe-4S] cluster</name>
        <dbReference type="ChEBI" id="CHEBI:49883"/>
        <label>2</label>
        <note>4Fe-4S-substrate</note>
    </ligand>
</feature>
<keyword evidence="8 12" id="KW-0342">GTP-binding</keyword>
<dbReference type="InterPro" id="IPR040064">
    <property type="entry name" value="MoaA-like"/>
</dbReference>
<evidence type="ECO:0000313" key="14">
    <source>
        <dbReference type="EMBL" id="SHF26458.1"/>
    </source>
</evidence>
<dbReference type="HAMAP" id="MF_01225_B">
    <property type="entry name" value="MoaA_B"/>
    <property type="match status" value="1"/>
</dbReference>
<feature type="binding site" evidence="12">
    <location>
        <position position="261"/>
    </location>
    <ligand>
        <name>[4Fe-4S] cluster</name>
        <dbReference type="ChEBI" id="CHEBI:49883"/>
        <label>2</label>
        <note>4Fe-4S-substrate</note>
    </ligand>
</feature>
<accession>A0A1M5A847</accession>
<evidence type="ECO:0000256" key="6">
    <source>
        <dbReference type="ARBA" id="ARBA00023004"/>
    </source>
</evidence>
<evidence type="ECO:0000256" key="9">
    <source>
        <dbReference type="ARBA" id="ARBA00023150"/>
    </source>
</evidence>
<keyword evidence="4 12" id="KW-0479">Metal-binding</keyword>
<feature type="binding site" evidence="12">
    <location>
        <position position="27"/>
    </location>
    <ligand>
        <name>[4Fe-4S] cluster</name>
        <dbReference type="ChEBI" id="CHEBI:49883"/>
        <label>1</label>
        <note>4Fe-4S-S-AdoMet</note>
    </ligand>
</feature>
<evidence type="ECO:0000256" key="8">
    <source>
        <dbReference type="ARBA" id="ARBA00023134"/>
    </source>
</evidence>
<evidence type="ECO:0000256" key="11">
    <source>
        <dbReference type="ARBA" id="ARBA00048697"/>
    </source>
</evidence>
<feature type="binding site" evidence="12">
    <location>
        <position position="65"/>
    </location>
    <ligand>
        <name>S-adenosyl-L-methionine</name>
        <dbReference type="ChEBI" id="CHEBI:59789"/>
    </ligand>
</feature>
<feature type="binding site" evidence="12">
    <location>
        <begin position="249"/>
        <end position="251"/>
    </location>
    <ligand>
        <name>GTP</name>
        <dbReference type="ChEBI" id="CHEBI:37565"/>
    </ligand>
</feature>
<dbReference type="SFLD" id="SFLDG01386">
    <property type="entry name" value="main_SPASM_domain-containing"/>
    <property type="match status" value="1"/>
</dbReference>
<dbReference type="SUPFAM" id="SSF102114">
    <property type="entry name" value="Radical SAM enzymes"/>
    <property type="match status" value="1"/>
</dbReference>
<evidence type="ECO:0000259" key="13">
    <source>
        <dbReference type="PROSITE" id="PS51918"/>
    </source>
</evidence>
<evidence type="ECO:0000256" key="10">
    <source>
        <dbReference type="ARBA" id="ARBA00023239"/>
    </source>
</evidence>
<feature type="binding site" evidence="12">
    <location>
        <position position="61"/>
    </location>
    <ligand>
        <name>GTP</name>
        <dbReference type="ChEBI" id="CHEBI:37565"/>
    </ligand>
</feature>
<evidence type="ECO:0000313" key="15">
    <source>
        <dbReference type="Proteomes" id="UP000184423"/>
    </source>
</evidence>
<dbReference type="GO" id="GO:0061799">
    <property type="term" value="F:cyclic pyranopterin monophosphate synthase activity"/>
    <property type="evidence" value="ECO:0007669"/>
    <property type="project" value="TreeGrafter"/>
</dbReference>
<comment type="catalytic activity">
    <reaction evidence="11 12">
        <text>GTP + AH2 + S-adenosyl-L-methionine = (8S)-3',8-cyclo-7,8-dihydroguanosine 5'-triphosphate + 5'-deoxyadenosine + L-methionine + A + H(+)</text>
        <dbReference type="Rhea" id="RHEA:49576"/>
        <dbReference type="ChEBI" id="CHEBI:13193"/>
        <dbReference type="ChEBI" id="CHEBI:15378"/>
        <dbReference type="ChEBI" id="CHEBI:17319"/>
        <dbReference type="ChEBI" id="CHEBI:17499"/>
        <dbReference type="ChEBI" id="CHEBI:37565"/>
        <dbReference type="ChEBI" id="CHEBI:57844"/>
        <dbReference type="ChEBI" id="CHEBI:59789"/>
        <dbReference type="ChEBI" id="CHEBI:131766"/>
        <dbReference type="EC" id="4.1.99.22"/>
    </reaction>
</comment>
<dbReference type="EC" id="4.1.99.22" evidence="1 12"/>
<evidence type="ECO:0000256" key="5">
    <source>
        <dbReference type="ARBA" id="ARBA00022741"/>
    </source>
</evidence>
<dbReference type="PANTHER" id="PTHR22960:SF0">
    <property type="entry name" value="MOLYBDENUM COFACTOR BIOSYNTHESIS PROTEIN 1"/>
    <property type="match status" value="1"/>
</dbReference>
<name>A0A1M5A847_9CLOT</name>
<dbReference type="Gene3D" id="3.20.20.70">
    <property type="entry name" value="Aldolase class I"/>
    <property type="match status" value="1"/>
</dbReference>
<feature type="binding site" evidence="12">
    <location>
        <position position="24"/>
    </location>
    <ligand>
        <name>[4Fe-4S] cluster</name>
        <dbReference type="ChEBI" id="CHEBI:49883"/>
        <label>1</label>
        <note>4Fe-4S-S-AdoMet</note>
    </ligand>
</feature>
<evidence type="ECO:0000256" key="12">
    <source>
        <dbReference type="HAMAP-Rule" id="MF_01225"/>
    </source>
</evidence>
<feature type="binding site" evidence="12">
    <location>
        <position position="20"/>
    </location>
    <ligand>
        <name>[4Fe-4S] cluster</name>
        <dbReference type="ChEBI" id="CHEBI:49883"/>
        <label>1</label>
        <note>4Fe-4S-S-AdoMet</note>
    </ligand>
</feature>
<keyword evidence="15" id="KW-1185">Reference proteome</keyword>
<dbReference type="UniPathway" id="UPA00344"/>
<keyword evidence="7 12" id="KW-0411">Iron-sulfur</keyword>
<dbReference type="GO" id="GO:0046872">
    <property type="term" value="F:metal ion binding"/>
    <property type="evidence" value="ECO:0007669"/>
    <property type="project" value="UniProtKB-KW"/>
</dbReference>
<dbReference type="AlphaFoldDB" id="A0A1M5A847"/>
<dbReference type="Pfam" id="PF04055">
    <property type="entry name" value="Radical_SAM"/>
    <property type="match status" value="1"/>
</dbReference>
<organism evidence="14 15">
    <name type="scientific">Caloramator proteoclasticus DSM 10124</name>
    <dbReference type="NCBI Taxonomy" id="1121262"/>
    <lineage>
        <taxon>Bacteria</taxon>
        <taxon>Bacillati</taxon>
        <taxon>Bacillota</taxon>
        <taxon>Clostridia</taxon>
        <taxon>Eubacteriales</taxon>
        <taxon>Clostridiaceae</taxon>
        <taxon>Caloramator</taxon>
    </lineage>
</organism>
<evidence type="ECO:0000256" key="1">
    <source>
        <dbReference type="ARBA" id="ARBA00012167"/>
    </source>
</evidence>
<keyword evidence="9 12" id="KW-0501">Molybdenum cofactor biosynthesis</keyword>
<comment type="subunit">
    <text evidence="12">Monomer and homodimer.</text>
</comment>
<dbReference type="EMBL" id="FQVG01000048">
    <property type="protein sequence ID" value="SHF26458.1"/>
    <property type="molecule type" value="Genomic_DNA"/>
</dbReference>
<evidence type="ECO:0000256" key="3">
    <source>
        <dbReference type="ARBA" id="ARBA00022691"/>
    </source>
</evidence>
<dbReference type="NCBIfam" id="NF001199">
    <property type="entry name" value="PRK00164.2-1"/>
    <property type="match status" value="1"/>
</dbReference>
<dbReference type="RefSeq" id="WP_073249593.1">
    <property type="nucleotide sequence ID" value="NZ_FQVG01000048.1"/>
</dbReference>
<feature type="binding site" evidence="12">
    <location>
        <position position="151"/>
    </location>
    <ligand>
        <name>GTP</name>
        <dbReference type="ChEBI" id="CHEBI:37565"/>
    </ligand>
</feature>
<dbReference type="InterPro" id="IPR013483">
    <property type="entry name" value="MoaA"/>
</dbReference>
<protein>
    <recommendedName>
        <fullName evidence="1 12">GTP 3',8-cyclase</fullName>
        <ecNumber evidence="1 12">4.1.99.22</ecNumber>
    </recommendedName>
    <alternativeName>
        <fullName evidence="12">Molybdenum cofactor biosynthesis protein A</fullName>
    </alternativeName>
</protein>
<feature type="domain" description="Radical SAM core" evidence="13">
    <location>
        <begin position="4"/>
        <end position="220"/>
    </location>
</feature>
<dbReference type="GO" id="GO:1904047">
    <property type="term" value="F:S-adenosyl-L-methionine binding"/>
    <property type="evidence" value="ECO:0007669"/>
    <property type="project" value="UniProtKB-UniRule"/>
</dbReference>
<dbReference type="InterPro" id="IPR058240">
    <property type="entry name" value="rSAM_sf"/>
</dbReference>
<dbReference type="GO" id="GO:0006777">
    <property type="term" value="P:Mo-molybdopterin cofactor biosynthetic process"/>
    <property type="evidence" value="ECO:0007669"/>
    <property type="project" value="UniProtKB-UniRule"/>
</dbReference>
<dbReference type="InterPro" id="IPR050105">
    <property type="entry name" value="MoCo_biosynth_MoaA/MoaC"/>
</dbReference>
<evidence type="ECO:0000256" key="4">
    <source>
        <dbReference type="ARBA" id="ARBA00022723"/>
    </source>
</evidence>
<dbReference type="Pfam" id="PF06463">
    <property type="entry name" value="Mob_synth_C"/>
    <property type="match status" value="1"/>
</dbReference>
<feature type="binding site" evidence="12">
    <location>
        <position position="116"/>
    </location>
    <ligand>
        <name>S-adenosyl-L-methionine</name>
        <dbReference type="ChEBI" id="CHEBI:59789"/>
    </ligand>
</feature>
<keyword evidence="3 12" id="KW-0949">S-adenosyl-L-methionine</keyword>
<comment type="similarity">
    <text evidence="12">Belongs to the radical SAM superfamily. MoaA family.</text>
</comment>
<dbReference type="NCBIfam" id="TIGR02666">
    <property type="entry name" value="moaA"/>
    <property type="match status" value="1"/>
</dbReference>
<keyword evidence="10 12" id="KW-0456">Lyase</keyword>
<keyword evidence="6 12" id="KW-0408">Iron</keyword>
<feature type="binding site" evidence="12">
    <location>
        <position position="26"/>
    </location>
    <ligand>
        <name>S-adenosyl-L-methionine</name>
        <dbReference type="ChEBI" id="CHEBI:59789"/>
    </ligand>
</feature>
<dbReference type="SFLD" id="SFLDG01067">
    <property type="entry name" value="SPASM/twitch_domain_containing"/>
    <property type="match status" value="1"/>
</dbReference>
<evidence type="ECO:0000256" key="7">
    <source>
        <dbReference type="ARBA" id="ARBA00023014"/>
    </source>
</evidence>
<comment type="pathway">
    <text evidence="12">Cofactor biosynthesis; molybdopterin biosynthesis.</text>
</comment>
<dbReference type="SMART" id="SM00729">
    <property type="entry name" value="Elp3"/>
    <property type="match status" value="1"/>
</dbReference>
<comment type="function">
    <text evidence="12">Catalyzes the cyclization of GTP to (8S)-3',8-cyclo-7,8-dihydroguanosine 5'-triphosphate.</text>
</comment>
<sequence length="314" mass="35459">MLDKFNREINYARISITDACNLRCLYCMPNGYIAKHYNFLTVDEIKNIVTALAHLGVKRIRVTGGEPLVRQDILDIIGTINEVDGIEDIGITTNGILLGDKIFDLVENGLKRVNISLDSLKEDRFKKLTGGDLKRVLDGLNKALELGLVVKVNMIPIKDINDDEIVDFIEMTKNMNIDVRFIELMPIGEATRFTGVTKDDIMKYLEGANIVKIENNGGGPSEVYRLDGHIGRVGFITTMSHSFCSRCNRVRITSDGKLKTCLHNPDEYDLRPYIDDVDRLLEVLKMGIYNKYEKHTLLEDKISKSSRDMVRTGG</sequence>
<feature type="binding site" evidence="12">
    <location>
        <position position="92"/>
    </location>
    <ligand>
        <name>GTP</name>
        <dbReference type="ChEBI" id="CHEBI:37565"/>
    </ligand>
</feature>
<evidence type="ECO:0000256" key="2">
    <source>
        <dbReference type="ARBA" id="ARBA00022485"/>
    </source>
</evidence>
<dbReference type="GO" id="GO:0061798">
    <property type="term" value="F:GTP 3',8'-cyclase activity"/>
    <property type="evidence" value="ECO:0007669"/>
    <property type="project" value="UniProtKB-UniRule"/>
</dbReference>
<dbReference type="Proteomes" id="UP000184423">
    <property type="component" value="Unassembled WGS sequence"/>
</dbReference>
<gene>
    <name evidence="12" type="primary">moaA</name>
    <name evidence="14" type="ORF">SAMN02746091_02126</name>
</gene>
<dbReference type="PANTHER" id="PTHR22960">
    <property type="entry name" value="MOLYBDOPTERIN COFACTOR SYNTHESIS PROTEIN A"/>
    <property type="match status" value="1"/>
</dbReference>
<comment type="cofactor">
    <cofactor evidence="12">
        <name>[4Fe-4S] cluster</name>
        <dbReference type="ChEBI" id="CHEBI:49883"/>
    </cofactor>
    <text evidence="12">Binds 2 [4Fe-4S] clusters. Binds 1 [4Fe-4S] cluster coordinated with 3 cysteines and an exchangeable S-adenosyl-L-methionine and 1 [4Fe-4S] cluster coordinated with 3 cysteines and the GTP-derived substrate.</text>
</comment>
<proteinExistence type="inferred from homology"/>
<dbReference type="InterPro" id="IPR007197">
    <property type="entry name" value="rSAM"/>
</dbReference>
<keyword evidence="2 12" id="KW-0004">4Fe-4S</keyword>
<dbReference type="PROSITE" id="PS01305">
    <property type="entry name" value="MOAA_NIFB_PQQE"/>
    <property type="match status" value="1"/>
</dbReference>
<dbReference type="GO" id="GO:0005525">
    <property type="term" value="F:GTP binding"/>
    <property type="evidence" value="ECO:0007669"/>
    <property type="project" value="UniProtKB-UniRule"/>
</dbReference>
<reference evidence="15" key="1">
    <citation type="submission" date="2016-11" db="EMBL/GenBank/DDBJ databases">
        <authorList>
            <person name="Varghese N."/>
            <person name="Submissions S."/>
        </authorList>
    </citation>
    <scope>NUCLEOTIDE SEQUENCE [LARGE SCALE GENOMIC DNA]</scope>
    <source>
        <strain evidence="15">DSM 10124</strain>
    </source>
</reference>
<dbReference type="GO" id="GO:0051539">
    <property type="term" value="F:4 iron, 4 sulfur cluster binding"/>
    <property type="evidence" value="ECO:0007669"/>
    <property type="project" value="UniProtKB-UniRule"/>
</dbReference>
<dbReference type="InterPro" id="IPR000385">
    <property type="entry name" value="MoaA_NifB_PqqE_Fe-S-bd_CS"/>
</dbReference>
<dbReference type="InterPro" id="IPR010505">
    <property type="entry name" value="MoaA_twitch"/>
</dbReference>
<dbReference type="CDD" id="cd01335">
    <property type="entry name" value="Radical_SAM"/>
    <property type="match status" value="1"/>
</dbReference>
<feature type="binding site" evidence="12">
    <location>
        <position position="13"/>
    </location>
    <ligand>
        <name>GTP</name>
        <dbReference type="ChEBI" id="CHEBI:37565"/>
    </ligand>
</feature>
<keyword evidence="5 12" id="KW-0547">Nucleotide-binding</keyword>
<dbReference type="CDD" id="cd21117">
    <property type="entry name" value="Twitch_MoaA"/>
    <property type="match status" value="1"/>
</dbReference>
<dbReference type="SFLD" id="SFLDG01383">
    <property type="entry name" value="cyclic_pyranopterin_phosphate"/>
    <property type="match status" value="1"/>
</dbReference>
<dbReference type="PROSITE" id="PS51918">
    <property type="entry name" value="RADICAL_SAM"/>
    <property type="match status" value="1"/>
</dbReference>
<feature type="binding site" evidence="12">
    <location>
        <position position="185"/>
    </location>
    <ligand>
        <name>S-adenosyl-L-methionine</name>
        <dbReference type="ChEBI" id="CHEBI:59789"/>
    </ligand>
</feature>
<dbReference type="SFLD" id="SFLDS00029">
    <property type="entry name" value="Radical_SAM"/>
    <property type="match status" value="1"/>
</dbReference>
<dbReference type="InterPro" id="IPR013785">
    <property type="entry name" value="Aldolase_TIM"/>
</dbReference>
<dbReference type="InterPro" id="IPR006638">
    <property type="entry name" value="Elp3/MiaA/NifB-like_rSAM"/>
</dbReference>
<feature type="binding site" evidence="12">
    <location>
        <position position="247"/>
    </location>
    <ligand>
        <name>[4Fe-4S] cluster</name>
        <dbReference type="ChEBI" id="CHEBI:49883"/>
        <label>2</label>
        <note>4Fe-4S-substrate</note>
    </ligand>
</feature>